<feature type="transmembrane region" description="Helical" evidence="7">
    <location>
        <begin position="299"/>
        <end position="318"/>
    </location>
</feature>
<evidence type="ECO:0000313" key="10">
    <source>
        <dbReference type="EMBL" id="CAL1164843.1"/>
    </source>
</evidence>
<feature type="region of interest" description="Disordered" evidence="6">
    <location>
        <begin position="1049"/>
        <end position="1149"/>
    </location>
</feature>
<feature type="region of interest" description="Disordered" evidence="6">
    <location>
        <begin position="780"/>
        <end position="805"/>
    </location>
</feature>
<dbReference type="Proteomes" id="UP001152797">
    <property type="component" value="Unassembled WGS sequence"/>
</dbReference>
<keyword evidence="2 7" id="KW-0812">Transmembrane</keyword>
<feature type="compositionally biased region" description="Polar residues" evidence="6">
    <location>
        <begin position="657"/>
        <end position="667"/>
    </location>
</feature>
<name>A0A9P1DJU9_9DINO</name>
<evidence type="ECO:0000256" key="3">
    <source>
        <dbReference type="ARBA" id="ARBA00022989"/>
    </source>
</evidence>
<evidence type="ECO:0000313" key="12">
    <source>
        <dbReference type="Proteomes" id="UP001152797"/>
    </source>
</evidence>
<gene>
    <name evidence="9" type="ORF">C1SCF055_LOCUS36626</name>
</gene>
<dbReference type="Gene3D" id="1.20.120.350">
    <property type="entry name" value="Voltage-gated potassium channels. Chain C"/>
    <property type="match status" value="1"/>
</dbReference>
<feature type="coiled-coil region" evidence="5">
    <location>
        <begin position="826"/>
        <end position="853"/>
    </location>
</feature>
<feature type="compositionally biased region" description="Acidic residues" evidence="6">
    <location>
        <begin position="670"/>
        <end position="686"/>
    </location>
</feature>
<feature type="region of interest" description="Disordered" evidence="6">
    <location>
        <begin position="2136"/>
        <end position="2172"/>
    </location>
</feature>
<keyword evidence="3 7" id="KW-1133">Transmembrane helix</keyword>
<evidence type="ECO:0000256" key="5">
    <source>
        <dbReference type="SAM" id="Coils"/>
    </source>
</evidence>
<evidence type="ECO:0000256" key="1">
    <source>
        <dbReference type="ARBA" id="ARBA00004141"/>
    </source>
</evidence>
<dbReference type="PROSITE" id="PS50222">
    <property type="entry name" value="EF_HAND_2"/>
    <property type="match status" value="1"/>
</dbReference>
<dbReference type="GO" id="GO:0005509">
    <property type="term" value="F:calcium ion binding"/>
    <property type="evidence" value="ECO:0007669"/>
    <property type="project" value="InterPro"/>
</dbReference>
<accession>A0A9P1DJU9</accession>
<feature type="compositionally biased region" description="Basic and acidic residues" evidence="6">
    <location>
        <begin position="2227"/>
        <end position="2248"/>
    </location>
</feature>
<keyword evidence="11" id="KW-0407">Ion channel</keyword>
<keyword evidence="5" id="KW-0175">Coiled coil</keyword>
<feature type="compositionally biased region" description="Polar residues" evidence="6">
    <location>
        <begin position="2140"/>
        <end position="2153"/>
    </location>
</feature>
<dbReference type="Gene3D" id="1.10.287.70">
    <property type="match status" value="1"/>
</dbReference>
<feature type="compositionally biased region" description="Low complexity" evidence="6">
    <location>
        <begin position="1683"/>
        <end position="1696"/>
    </location>
</feature>
<sequence>MSEPDSPRRLGSASTAGERTERTERTEGPAGDATPATQLPKKGGISLGGLKRSSSHVAAVLGKSLHTYNKERSSIGTSGTRRKLKQSRWRAFVGSLMGRCGCCQSAEGAVPPAVSLMTDVEDLKQNVRARMSKHTYSVKDHYKTEGICQQIARSNWFENLTLTIIAVNSLWIWIDTDNNDASIITEAKVEFQIAENLFCTFFTFEWLVRLFAFQRKVLALTDAWFVLDTLLVSLMIVETWITPLVLSILQISSDGMGDATILRLVRLLRLARMTRVAKLLRAFPEVLIMIKGISAAARSVVFTICLLILVLYVFGIAFKQICDGLPIGTTSFSTVPEAMLTLLIHGVFMDDMAELVAAIRQDSAVAFGTFIIFVLIASITLMNMLIGVLCEVVSMVGQSEREELLVDFVKRELMDIIIEADEDGDGLMSHQEFLRILESPEGLRALETVGVDPVGLIDYADTIFAQDDGDVGETVLFSHFMSEILQLRGSNTATVKEYSEWALLWEQSIQYQKRYLCAPRLINELGGTARRLVTGKRPEWVSFNGGVQKLLEHLRDHLGLPQMPEAAEFLTRYFKQTRRRKGETINEYITRKTEAYSRARQALDRVQKSLGQAHQSNSWSGRGLGSSTRATPSGMDPWQARGQDPWSRSQRDESRTSDSAPAGSTSAPAEGDDNDVDGPGEADDEQETQHSYGPRPWTWWDSNWNYDSWEYGWPTSYHGSEEQAWLLEAPELLPEYVQGWYLLYDSGLETNEKNMIIAALKGNFNLSNVAQELRNQWSDEDLRRRDQSSRSSGFLADGDGELSAGEDEGEAWMMDEQLSEEGQALVSQAQHEIMEAQAQIDQGRRTLRQARARQHQVRMSRRYYKTSYHMSQPDRQGRNHTPDTCLKCGGRHKTADCLKKSPGANNVDQPEAAPFVCFSDMDGSPESAMTLESGITTRDAVMQGKAVIDGGATKTLGSVTALQYIMDLNKAKVGDTGINDLDLSDRPVFGFGNSSRDQCISTAKLSIQADQKPGNLKIHALDRGEGPVLFSIEALRSLGAGLAMVGSRSENSRDASSSPSLVDSTSTDAPHESCRDGGRAGGVRGDGTEGMDHPRVGVPPSRAPRPRGHPSEEGQESDLPPRAYDSPECGRPQEAGPARSFGPAPEDASNAKCHHMDLKRAAITKIYQISECHPMGPVGFGKHSSLTYQEVAQQHPGYCDWVTKTAMEGDSCLLLQRLATWLEQRTVANPVKVVSPGPKNKKVTTEATSSVETQTLQMLASMGQMLNQLKGEVDSLKEERPRKAGSFEPESGPMKQLPESTSRFLTSCVDGMLPSALSSLASSGRLELLEIACSETSILTAEMRRLTGREDAAERLSLWNGCDLSTNEGIRKAVQVIDLKRPRNVWLSPVCGPYSLMQNANQRTPEQVEALQEKRRHALKQYVGCCIIYSYAVRAGCHATWEWSQSCLGWRLPIIKALQERHQPLFAVVRGCQVNLRNDQGDFISKGWKLMTTNRALAETMELPCSCPKNTVHVSCEGSLTNKTAFYTKEFGRLDADGSFRSHAVEEFCDRNKIYLDMIPGEAHWRIGVCEQAIRRRLVKCSLEQLRLASEKETILSELAAGEYSDWDFHRVAKELGGNEFEDISEEVPSQEEWHRAQDPQQEWQPTHRCRGKRSAPLQTREQQPMELDGPSFPEDPPDSDLPPRFSTGGSSSSRPCRSRSRGRTGHKDDSMGLIAEPAWFEQQHVQEQFPESPSSFWADQTAAVTVEIPMPETRSSSERALQDLTSYLAQSIKKRAAVEIREKYLTEEERKMFRSAKAVEVNNFLAAKAFEALPPGLKPDRSKAVHMRWILTWKYKEDGTRKPKARCVLLGYQDPSYEHRATTSPTTTRQTRQLQLLISAGKGFKMRKGDVTGAFWQSRPYPDDLLCVPCPEICEGMGLAEGSLIKVRKACYGLVDDRKSPTDETEKSQLRALLGAEKRTDISLLSLKEAQERNLVDVRWVHSEAQLANGLTKGGEFKQLSLFYDMQCRWRVVEDPDRTDAGLFRQHLRAQDLISMRKFVEKMNKEVRKDLNQVNQHVLQIAEVVKEIRSPAAFGTVLQTRTVTPEAEAPEPARLSAAQIAAMAKPTLEMASMAGEKQRDVSPVPLRAHMQANPAFRKTTPNYHSQRAQAQNVGHEGAQTHAGSKRFPELDGSLPQKLQEMQDILGELMAGPYAVGPRVEDRNENGAGPPFGGPGEDGMQKLRRAGRGDRGSPRQEQRISDPRDPRGRSNGPHGVPVVQGRPVPTEEIPRGRMVQATRLQRRLSHTSDPQDEIEV</sequence>
<evidence type="ECO:0000259" key="8">
    <source>
        <dbReference type="PROSITE" id="PS50222"/>
    </source>
</evidence>
<dbReference type="PANTHER" id="PTHR10037">
    <property type="entry name" value="VOLTAGE-GATED CATION CHANNEL CALCIUM AND SODIUM"/>
    <property type="match status" value="1"/>
</dbReference>
<dbReference type="GO" id="GO:0005248">
    <property type="term" value="F:voltage-gated sodium channel activity"/>
    <property type="evidence" value="ECO:0007669"/>
    <property type="project" value="TreeGrafter"/>
</dbReference>
<evidence type="ECO:0000256" key="6">
    <source>
        <dbReference type="SAM" id="MobiDB-lite"/>
    </source>
</evidence>
<feature type="compositionally biased region" description="Polar residues" evidence="6">
    <location>
        <begin position="609"/>
        <end position="631"/>
    </location>
</feature>
<feature type="region of interest" description="Disordered" evidence="6">
    <location>
        <begin position="1620"/>
        <end position="1711"/>
    </location>
</feature>
<dbReference type="InterPro" id="IPR005821">
    <property type="entry name" value="Ion_trans_dom"/>
</dbReference>
<comment type="subcellular location">
    <subcellularLocation>
        <location evidence="1">Membrane</location>
        <topology evidence="1">Multi-pass membrane protein</topology>
    </subcellularLocation>
</comment>
<feature type="compositionally biased region" description="Acidic residues" evidence="6">
    <location>
        <begin position="1620"/>
        <end position="1630"/>
    </location>
</feature>
<dbReference type="Pfam" id="PF00520">
    <property type="entry name" value="Ion_trans"/>
    <property type="match status" value="1"/>
</dbReference>
<keyword evidence="11" id="KW-0813">Transport</keyword>
<feature type="compositionally biased region" description="Basic and acidic residues" evidence="6">
    <location>
        <begin position="18"/>
        <end position="27"/>
    </location>
</feature>
<feature type="region of interest" description="Disordered" evidence="6">
    <location>
        <begin position="607"/>
        <end position="694"/>
    </location>
</feature>
<dbReference type="GO" id="GO:0001518">
    <property type="term" value="C:voltage-gated sodium channel complex"/>
    <property type="evidence" value="ECO:0007669"/>
    <property type="project" value="TreeGrafter"/>
</dbReference>
<reference evidence="9" key="1">
    <citation type="submission" date="2022-10" db="EMBL/GenBank/DDBJ databases">
        <authorList>
            <person name="Chen Y."/>
            <person name="Dougan E. K."/>
            <person name="Chan C."/>
            <person name="Rhodes N."/>
            <person name="Thang M."/>
        </authorList>
    </citation>
    <scope>NUCLEOTIDE SEQUENCE</scope>
</reference>
<keyword evidence="11" id="KW-0406">Ion transport</keyword>
<dbReference type="EMBL" id="CAMXCT010005113">
    <property type="protein sequence ID" value="CAI4011468.1"/>
    <property type="molecule type" value="Genomic_DNA"/>
</dbReference>
<dbReference type="GO" id="GO:0086010">
    <property type="term" value="P:membrane depolarization during action potential"/>
    <property type="evidence" value="ECO:0007669"/>
    <property type="project" value="TreeGrafter"/>
</dbReference>
<keyword evidence="12" id="KW-1185">Reference proteome</keyword>
<evidence type="ECO:0000313" key="9">
    <source>
        <dbReference type="EMBL" id="CAI4011468.1"/>
    </source>
</evidence>
<feature type="transmembrane region" description="Helical" evidence="7">
    <location>
        <begin position="364"/>
        <end position="389"/>
    </location>
</feature>
<dbReference type="InterPro" id="IPR018247">
    <property type="entry name" value="EF_Hand_1_Ca_BS"/>
</dbReference>
<evidence type="ECO:0000256" key="7">
    <source>
        <dbReference type="SAM" id="Phobius"/>
    </source>
</evidence>
<feature type="region of interest" description="Disordered" evidence="6">
    <location>
        <begin position="2197"/>
        <end position="2296"/>
    </location>
</feature>
<feature type="compositionally biased region" description="Low complexity" evidence="6">
    <location>
        <begin position="1054"/>
        <end position="1068"/>
    </location>
</feature>
<comment type="caution">
    <text evidence="9">The sequence shown here is derived from an EMBL/GenBank/DDBJ whole genome shotgun (WGS) entry which is preliminary data.</text>
</comment>
<dbReference type="SUPFAM" id="SSF81324">
    <property type="entry name" value="Voltage-gated potassium channels"/>
    <property type="match status" value="1"/>
</dbReference>
<evidence type="ECO:0000256" key="4">
    <source>
        <dbReference type="ARBA" id="ARBA00023136"/>
    </source>
</evidence>
<feature type="region of interest" description="Disordered" evidence="6">
    <location>
        <begin position="1275"/>
        <end position="1298"/>
    </location>
</feature>
<dbReference type="OrthoDB" id="5150797at2759"/>
<feature type="region of interest" description="Disordered" evidence="6">
    <location>
        <begin position="1"/>
        <end position="50"/>
    </location>
</feature>
<feature type="domain" description="EF-hand" evidence="8">
    <location>
        <begin position="408"/>
        <end position="443"/>
    </location>
</feature>
<dbReference type="PROSITE" id="PS00018">
    <property type="entry name" value="EF_HAND_1"/>
    <property type="match status" value="1"/>
</dbReference>
<reference evidence="10" key="2">
    <citation type="submission" date="2024-04" db="EMBL/GenBank/DDBJ databases">
        <authorList>
            <person name="Chen Y."/>
            <person name="Shah S."/>
            <person name="Dougan E. K."/>
            <person name="Thang M."/>
            <person name="Chan C."/>
        </authorList>
    </citation>
    <scope>NUCLEOTIDE SEQUENCE [LARGE SCALE GENOMIC DNA]</scope>
</reference>
<organism evidence="9">
    <name type="scientific">Cladocopium goreaui</name>
    <dbReference type="NCBI Taxonomy" id="2562237"/>
    <lineage>
        <taxon>Eukaryota</taxon>
        <taxon>Sar</taxon>
        <taxon>Alveolata</taxon>
        <taxon>Dinophyceae</taxon>
        <taxon>Suessiales</taxon>
        <taxon>Symbiodiniaceae</taxon>
        <taxon>Cladocopium</taxon>
    </lineage>
</organism>
<feature type="compositionally biased region" description="Basic and acidic residues" evidence="6">
    <location>
        <begin position="1069"/>
        <end position="1078"/>
    </location>
</feature>
<proteinExistence type="predicted"/>
<protein>
    <submittedName>
        <fullName evidence="11">Sodium channel protein type 11 subunit alpha</fullName>
    </submittedName>
</protein>
<dbReference type="InterPro" id="IPR043203">
    <property type="entry name" value="VGCC_Ca_Na"/>
</dbReference>
<dbReference type="InterPro" id="IPR027359">
    <property type="entry name" value="Volt_channel_dom_sf"/>
</dbReference>
<dbReference type="InterPro" id="IPR002048">
    <property type="entry name" value="EF_hand_dom"/>
</dbReference>
<evidence type="ECO:0000313" key="11">
    <source>
        <dbReference type="EMBL" id="CAL4798780.1"/>
    </source>
</evidence>
<dbReference type="EMBL" id="CAMXCT030005113">
    <property type="protein sequence ID" value="CAL4798780.1"/>
    <property type="molecule type" value="Genomic_DNA"/>
</dbReference>
<keyword evidence="4 7" id="KW-0472">Membrane</keyword>
<dbReference type="PANTHER" id="PTHR10037:SF62">
    <property type="entry name" value="SODIUM CHANNEL PROTEIN 60E"/>
    <property type="match status" value="1"/>
</dbReference>
<evidence type="ECO:0000256" key="2">
    <source>
        <dbReference type="ARBA" id="ARBA00022692"/>
    </source>
</evidence>
<dbReference type="EMBL" id="CAMXCT020005113">
    <property type="protein sequence ID" value="CAL1164843.1"/>
    <property type="molecule type" value="Genomic_DNA"/>
</dbReference>
<feature type="compositionally biased region" description="Basic and acidic residues" evidence="6">
    <location>
        <begin position="1086"/>
        <end position="1095"/>
    </location>
</feature>